<feature type="compositionally biased region" description="Polar residues" evidence="1">
    <location>
        <begin position="1096"/>
        <end position="1110"/>
    </location>
</feature>
<accession>A0A0S4JNK0</accession>
<feature type="region of interest" description="Disordered" evidence="1">
    <location>
        <begin position="1086"/>
        <end position="1136"/>
    </location>
</feature>
<dbReference type="EMBL" id="CYKH01001972">
    <property type="protein sequence ID" value="CUG91800.1"/>
    <property type="molecule type" value="Genomic_DNA"/>
</dbReference>
<feature type="region of interest" description="Disordered" evidence="1">
    <location>
        <begin position="906"/>
        <end position="936"/>
    </location>
</feature>
<feature type="compositionally biased region" description="Pro residues" evidence="1">
    <location>
        <begin position="81"/>
        <end position="91"/>
    </location>
</feature>
<organism evidence="2 3">
    <name type="scientific">Bodo saltans</name>
    <name type="common">Flagellated protozoan</name>
    <dbReference type="NCBI Taxonomy" id="75058"/>
    <lineage>
        <taxon>Eukaryota</taxon>
        <taxon>Discoba</taxon>
        <taxon>Euglenozoa</taxon>
        <taxon>Kinetoplastea</taxon>
        <taxon>Metakinetoplastina</taxon>
        <taxon>Eubodonida</taxon>
        <taxon>Bodonidae</taxon>
        <taxon>Bodo</taxon>
    </lineage>
</organism>
<feature type="compositionally biased region" description="Polar residues" evidence="1">
    <location>
        <begin position="906"/>
        <end position="917"/>
    </location>
</feature>
<feature type="compositionally biased region" description="Low complexity" evidence="1">
    <location>
        <begin position="1111"/>
        <end position="1129"/>
    </location>
</feature>
<feature type="region of interest" description="Disordered" evidence="1">
    <location>
        <begin position="385"/>
        <end position="428"/>
    </location>
</feature>
<dbReference type="Proteomes" id="UP000051952">
    <property type="component" value="Unassembled WGS sequence"/>
</dbReference>
<protein>
    <submittedName>
        <fullName evidence="2">Uncharacterized protein</fullName>
    </submittedName>
</protein>
<feature type="compositionally biased region" description="Polar residues" evidence="1">
    <location>
        <begin position="385"/>
        <end position="410"/>
    </location>
</feature>
<evidence type="ECO:0000313" key="3">
    <source>
        <dbReference type="Proteomes" id="UP000051952"/>
    </source>
</evidence>
<proteinExistence type="predicted"/>
<feature type="compositionally biased region" description="Low complexity" evidence="1">
    <location>
        <begin position="62"/>
        <end position="80"/>
    </location>
</feature>
<evidence type="ECO:0000256" key="1">
    <source>
        <dbReference type="SAM" id="MobiDB-lite"/>
    </source>
</evidence>
<gene>
    <name evidence="2" type="ORF">BSAL_34195</name>
</gene>
<sequence>MAEESTQSPVGSPPRYFDPNATSAFTTQYILDDPVVEAVYPSFIIISWTPPHNLSSSGGGVTSTTTSAMSSPQQTPAALSQPPPLPVPPLSTPTSAGPRAPQSTPTTGGPATAAAAPRATWKYIVEWIGSFSIDTHSAHMGFCHAVIPIEFTHESYNIRLVAKGTILASVDQSSNVFVTATITVPTRQATMTRLPWLHDDAVMSPVVRDALILSGYLHDLEDAAKIMWNLRNDVRHNNSLSGDITAPSSSSSCNRSLPEFLGRGALKHCQFTAVRVQYPKVDGDPDALRMTPLRRRDVVYVLTEPLSGDVVYVLTEPLSASASPSPKRTTSSSSSSVITGAQLIEWVKERGCSLVFAGVGSAGTAASFAAHRLIASVLQASDQSTISTNDSFPTRPSTDHSPATSSSPSGTHRERTTSGHRALGMRRSMNTSTEDLLCELDPVCRHVFAVTFGSPREDFFSNGVVLARTTQYSGQFLHYSSMVNVAARTSGFAIRSANHAHAPPLQKSPSSSSSSTLSKHASVPLGIRVGPAFDVASRRYFLRAAASHFERRNEEEDLAGPFDTLGALVMLDIVHSRQQQNDQGQLTLDDALQAYRPTVTSVTATSDAERTGFSVFLTIRGTMLHLHPKVMIDLITCRGDESEESSPARRMVSMLGRSAVTCELVYVSPVKILARCTLLDIASMHSVIADPNPAATFSVHVANSAGVVSEPTKVSLKLSHLHVVLAAGPLPTAPDRWINGTPLDLLNACVTLEPVLASAQSPAESSFLPHTTTKLLMALESIADITAANVAAIKKPAGGSSFFSAIAAKVNAVQASAGVGGSSSGSAAQSLAQPLGQVLPASGNTTVFLAALTEHIHKRRPARVFQANCAAWRSKLLAAFPWLSDGGYRAKLQSLIDVVVLKRPTQPSSSANAANNKGGSSSPPSGSMSLPSSPTSVMATSTVFGQPNADGTSSPSQQPNFIALEALLTTHVFDFLSRGARVFPNATFMEPFSHLMAFEVFYRVIHPLLLAATAGDSHLPNVKTPLDLFLDAAALWVITTLFQLRLQHALHRTVLVCTPSRGCGAATLMNELKLMRNDDEHDVLGTTMASRRPLPTTASTSSLGDSTNVFASPSSQPQPQQPSQAAPSSGGEQPLPVVARSVSSSKTLRQLQRVVIHRLVAETIDDALEVANLCGDVVIVFAAEAHDICSPANQHWLREVSSRRAGRIIVVVTKLDECLLRGNDAAAKTGVTLFKGGVPLFGAPTAAPTSTASLRGNVSRLDSHTHDDNDNDDDEDTAAAKAFVRACIERLHEP</sequence>
<feature type="compositionally biased region" description="Low complexity" evidence="1">
    <location>
        <begin position="918"/>
        <end position="936"/>
    </location>
</feature>
<dbReference type="PANTHER" id="PTHR24216">
    <property type="entry name" value="PAXILLIN-RELATED"/>
    <property type="match status" value="1"/>
</dbReference>
<name>A0A0S4JNK0_BODSA</name>
<keyword evidence="3" id="KW-1185">Reference proteome</keyword>
<feature type="compositionally biased region" description="Low complexity" evidence="1">
    <location>
        <begin position="104"/>
        <end position="114"/>
    </location>
</feature>
<dbReference type="VEuPathDB" id="TriTrypDB:BSAL_34195"/>
<evidence type="ECO:0000313" key="2">
    <source>
        <dbReference type="EMBL" id="CUG91800.1"/>
    </source>
</evidence>
<reference evidence="3" key="1">
    <citation type="submission" date="2015-09" db="EMBL/GenBank/DDBJ databases">
        <authorList>
            <consortium name="Pathogen Informatics"/>
        </authorList>
    </citation>
    <scope>NUCLEOTIDE SEQUENCE [LARGE SCALE GENOMIC DNA]</scope>
    <source>
        <strain evidence="3">Lake Konstanz</strain>
    </source>
</reference>
<feature type="region of interest" description="Disordered" evidence="1">
    <location>
        <begin position="53"/>
        <end position="114"/>
    </location>
</feature>
<dbReference type="PANTHER" id="PTHR24216:SF65">
    <property type="entry name" value="PAXILLIN-LIKE PROTEIN 1"/>
    <property type="match status" value="1"/>
</dbReference>